<dbReference type="EMBL" id="QWIP01000229">
    <property type="protein sequence ID" value="RMY68612.1"/>
    <property type="molecule type" value="Genomic_DNA"/>
</dbReference>
<feature type="domain" description="DUF7611" evidence="2">
    <location>
        <begin position="951"/>
        <end position="1107"/>
    </location>
</feature>
<dbReference type="InterPro" id="IPR056030">
    <property type="entry name" value="DUF7611"/>
</dbReference>
<dbReference type="InterPro" id="IPR056033">
    <property type="entry name" value="DUF7614"/>
</dbReference>
<feature type="compositionally biased region" description="Polar residues" evidence="1">
    <location>
        <begin position="162"/>
        <end position="176"/>
    </location>
</feature>
<reference evidence="6 7" key="1">
    <citation type="journal article" date="2018" name="BMC Genomics">
        <title>Genomic evidence for intraspecific hybridization in a clonal and extremely halotolerant yeast.</title>
        <authorList>
            <person name="Gostincar C."/>
            <person name="Stajich J.E."/>
            <person name="Zupancic J."/>
            <person name="Zalar P."/>
            <person name="Gunde-Cimerman N."/>
        </authorList>
    </citation>
    <scope>NUCLEOTIDE SEQUENCE [LARGE SCALE GENOMIC DNA]</scope>
    <source>
        <strain evidence="6 7">EXF-2682</strain>
    </source>
</reference>
<feature type="compositionally biased region" description="Polar residues" evidence="1">
    <location>
        <begin position="604"/>
        <end position="613"/>
    </location>
</feature>
<evidence type="ECO:0000313" key="7">
    <source>
        <dbReference type="Proteomes" id="UP000269276"/>
    </source>
</evidence>
<evidence type="ECO:0000259" key="3">
    <source>
        <dbReference type="Pfam" id="PF24587"/>
    </source>
</evidence>
<protein>
    <submittedName>
        <fullName evidence="6">Uncharacterized protein</fullName>
    </submittedName>
</protein>
<feature type="compositionally biased region" description="Polar residues" evidence="1">
    <location>
        <begin position="645"/>
        <end position="656"/>
    </location>
</feature>
<dbReference type="OrthoDB" id="4356615at2759"/>
<feature type="compositionally biased region" description="Low complexity" evidence="1">
    <location>
        <begin position="559"/>
        <end position="570"/>
    </location>
</feature>
<dbReference type="InterPro" id="IPR056032">
    <property type="entry name" value="DUF7613"/>
</dbReference>
<feature type="compositionally biased region" description="Basic and acidic residues" evidence="1">
    <location>
        <begin position="262"/>
        <end position="272"/>
    </location>
</feature>
<feature type="compositionally biased region" description="Low complexity" evidence="1">
    <location>
        <begin position="363"/>
        <end position="378"/>
    </location>
</feature>
<feature type="compositionally biased region" description="Low complexity" evidence="1">
    <location>
        <begin position="717"/>
        <end position="731"/>
    </location>
</feature>
<evidence type="ECO:0000256" key="1">
    <source>
        <dbReference type="SAM" id="MobiDB-lite"/>
    </source>
</evidence>
<feature type="domain" description="DUF7612" evidence="3">
    <location>
        <begin position="1109"/>
        <end position="1242"/>
    </location>
</feature>
<dbReference type="InterPro" id="IPR056031">
    <property type="entry name" value="DUF7612"/>
</dbReference>
<feature type="compositionally biased region" description="Polar residues" evidence="1">
    <location>
        <begin position="418"/>
        <end position="436"/>
    </location>
</feature>
<feature type="compositionally biased region" description="Low complexity" evidence="1">
    <location>
        <begin position="657"/>
        <end position="670"/>
    </location>
</feature>
<organism evidence="6 7">
    <name type="scientific">Hortaea werneckii</name>
    <name type="common">Black yeast</name>
    <name type="synonym">Cladosporium werneckii</name>
    <dbReference type="NCBI Taxonomy" id="91943"/>
    <lineage>
        <taxon>Eukaryota</taxon>
        <taxon>Fungi</taxon>
        <taxon>Dikarya</taxon>
        <taxon>Ascomycota</taxon>
        <taxon>Pezizomycotina</taxon>
        <taxon>Dothideomycetes</taxon>
        <taxon>Dothideomycetidae</taxon>
        <taxon>Mycosphaerellales</taxon>
        <taxon>Teratosphaeriaceae</taxon>
        <taxon>Hortaea</taxon>
    </lineage>
</organism>
<gene>
    <name evidence="6" type="ORF">D0863_06990</name>
</gene>
<feature type="region of interest" description="Disordered" evidence="1">
    <location>
        <begin position="122"/>
        <end position="299"/>
    </location>
</feature>
<comment type="caution">
    <text evidence="6">The sequence shown here is derived from an EMBL/GenBank/DDBJ whole genome shotgun (WGS) entry which is preliminary data.</text>
</comment>
<feature type="domain" description="DUF7614" evidence="5">
    <location>
        <begin position="1409"/>
        <end position="1546"/>
    </location>
</feature>
<evidence type="ECO:0000259" key="2">
    <source>
        <dbReference type="Pfam" id="PF24586"/>
    </source>
</evidence>
<evidence type="ECO:0000259" key="5">
    <source>
        <dbReference type="Pfam" id="PF24589"/>
    </source>
</evidence>
<feature type="region of interest" description="Disordered" evidence="1">
    <location>
        <begin position="361"/>
        <end position="801"/>
    </location>
</feature>
<feature type="domain" description="DUF7613" evidence="4">
    <location>
        <begin position="1246"/>
        <end position="1403"/>
    </location>
</feature>
<proteinExistence type="predicted"/>
<evidence type="ECO:0000259" key="4">
    <source>
        <dbReference type="Pfam" id="PF24588"/>
    </source>
</evidence>
<feature type="compositionally biased region" description="Polar residues" evidence="1">
    <location>
        <begin position="230"/>
        <end position="241"/>
    </location>
</feature>
<dbReference type="Pfam" id="PF24587">
    <property type="entry name" value="DUF7612"/>
    <property type="match status" value="1"/>
</dbReference>
<dbReference type="Pfam" id="PF24586">
    <property type="entry name" value="DUF7611"/>
    <property type="match status" value="1"/>
</dbReference>
<dbReference type="Proteomes" id="UP000269276">
    <property type="component" value="Unassembled WGS sequence"/>
</dbReference>
<dbReference type="Pfam" id="PF24588">
    <property type="entry name" value="DUF7613"/>
    <property type="match status" value="1"/>
</dbReference>
<dbReference type="VEuPathDB" id="FungiDB:BTJ68_15564"/>
<name>A0A3M7DWH0_HORWE</name>
<sequence>MTRLGKMSEETEAKGKKWKSKWAKVLEKKDALQSRHDNIKHDNNVGTGFDENVVDFLKPSTEASAAKPKLNLAVAQRWPDAQQVKNAHEQPMPIGGRFVYRLPRNAGGLSVGFVKTVPEIIGEGGDESEEPVAEISRRKSARPRSVSARQPRAPEEAIPWASRQQLEQRGVQTTQAVGAGTSFDNFRPAPMRRVQTSHDELSPPLQRKVASPPIREPSPPKPILNRVPTGLSSQDETSSSPPEDVQPAIPAPRPSAASSEHPGARAEQRSDSARGTLSPSPIAAKAPTVRKQRDMQANEGMILRRASALYMTEEQDTSTSADADVGFHPSPHFYNALSDIDASGNTTSVSVPNISLAEANDEPYSAVSPASPSPFADPKYTKRRSGEQVPVMAPPSQQPAESATPPVRQPHAPYQPSYMRSAQQPQVTRTRPSVEQPSYMRFVQHDQASSQGYHAHDTGPAVSSQPPRSAQAEPPLEQSFGAAQPDWQGLPMSKQGEFDDQTSDHHRPSNDSSSRSLAEQACSGPAVANLAANSFEERKTTPLLEQASYLRERRDSDASSDASSVDQPDSFQLSSPLYGVDLSLGNPQASLSRNVTAQDAPHSLSLQAQSKPNQGAGGGANHGPIPVPARSPLRDRSNHFKSPIGSENSSHDQPNMPNSTNSFFPPTSSSGHSRNRSREEPSLLSPSQTKSGPQRNAGLRKQSTESHSQSPGGSLLTPTSASNNAPSAPSPYSRGPSPADYFSAAKAPPLHPSTPSKSPGAVLRQEEAPRSGSAASTRSAYRPVPSPSPVNGPSDPGGELALSDFAGRVAHMSGVFRLTAEKERPADTCAPEDFLRTATWWYSIGKAGLETLLQRQYRHPEDQRELLMQPHVDLAKAWWLLSDQLESFDVTDSATPQSALATSPGERALQQAVTVLKQRFMGLCASMAKSSLMPPHQSLIQGQDTTIWLTYPQFAPDATAVLSGNKGTSLPTGSLAPAIPPVEALPLGDTREFFNYARSLVSVALNTDEAETDRVTLPCMLTVLRGRRDYQPGIVIASQNDLINIKVGPKQSDSKTLTWHDVSWKASSCGMVIHLPRGFDLSVRMHENDFRTAWNVVQYAKKVEHSMRPEAGERLVHEVRLAELQYIGSSGSTPFPQDKIKSCSAMVFERHEEYRDGNGLRSLHRGFRLLLVTDPSHKSLSCVSHELYKQDPLYFEMLTDAAANGTTAMVIRVKEEQRQCRMLLVFPNAASRSSLYDILNGLSIGQDECIVGKMAVTSVDVRAALQGDGVSSRGLGQQNLQWQKLGVTNLRPTSIDSRIPTTVESDHLRIIARHTTGCVTDRVNLGKGELQLRLATAETLVPVLQILREPQEDITASVDERHARPEVVDATTDLLRTCRSQATIREFRFASLPDLHNFQAAITGFTVLYDGVAASFGISRRMMVVPIHHKWQAANVRLQLVQAGNVTRVLAFMEDFAHADALCFQVKSSDNFEAGKGDSKGKKWTVKMVDAKFSLPRREKGEVDPEQKIRRRFVNLEGLEYAEEHDDITVSFDTEQERDRFAQALPASTTHRVSAFDINAVLKSAALTHMGRWVASRPTVRAARGETEIPLAAWHPLQGPRQRDAVQTINQKIIYQLHITLLVPSLLRL</sequence>
<feature type="compositionally biased region" description="Polar residues" evidence="1">
    <location>
        <begin position="684"/>
        <end position="694"/>
    </location>
</feature>
<feature type="compositionally biased region" description="Polar residues" evidence="1">
    <location>
        <begin position="585"/>
        <end position="597"/>
    </location>
</feature>
<dbReference type="Pfam" id="PF24589">
    <property type="entry name" value="DUF7614"/>
    <property type="match status" value="1"/>
</dbReference>
<accession>A0A3M7DWH0</accession>
<evidence type="ECO:0000313" key="6">
    <source>
        <dbReference type="EMBL" id="RMY68612.1"/>
    </source>
</evidence>